<protein>
    <submittedName>
        <fullName evidence="2">Hydrolase</fullName>
    </submittedName>
</protein>
<dbReference type="GO" id="GO:0016787">
    <property type="term" value="F:hydrolase activity"/>
    <property type="evidence" value="ECO:0007669"/>
    <property type="project" value="UniProtKB-KW"/>
</dbReference>
<reference evidence="2" key="1">
    <citation type="journal article" date="2014" name="Int. J. Syst. Evol. Microbiol.">
        <title>Complete genome sequence of Corynebacterium casei LMG S-19264T (=DSM 44701T), isolated from a smear-ripened cheese.</title>
        <authorList>
            <consortium name="US DOE Joint Genome Institute (JGI-PGF)"/>
            <person name="Walter F."/>
            <person name="Albersmeier A."/>
            <person name="Kalinowski J."/>
            <person name="Ruckert C."/>
        </authorList>
    </citation>
    <scope>NUCLEOTIDE SEQUENCE</scope>
    <source>
        <strain evidence="2">KCTC 23224</strain>
    </source>
</reference>
<comment type="caution">
    <text evidence="2">The sequence shown here is derived from an EMBL/GenBank/DDBJ whole genome shotgun (WGS) entry which is preliminary data.</text>
</comment>
<gene>
    <name evidence="2" type="ORF">GCM10008106_13590</name>
</gene>
<dbReference type="AlphaFoldDB" id="A0A8J3CVR4"/>
<dbReference type="RefSeq" id="WP_189579813.1">
    <property type="nucleotide sequence ID" value="NZ_BMYF01000007.1"/>
</dbReference>
<accession>A0A8J3CVR4</accession>
<dbReference type="CDD" id="cd07344">
    <property type="entry name" value="M48_yhfN_like"/>
    <property type="match status" value="1"/>
</dbReference>
<evidence type="ECO:0000313" key="2">
    <source>
        <dbReference type="EMBL" id="GHB33830.1"/>
    </source>
</evidence>
<organism evidence="2 3">
    <name type="scientific">Mongoliitalea lutea</name>
    <dbReference type="NCBI Taxonomy" id="849756"/>
    <lineage>
        <taxon>Bacteria</taxon>
        <taxon>Pseudomonadati</taxon>
        <taxon>Bacteroidota</taxon>
        <taxon>Cytophagia</taxon>
        <taxon>Cytophagales</taxon>
        <taxon>Cyclobacteriaceae</taxon>
        <taxon>Mongoliitalea</taxon>
    </lineage>
</organism>
<dbReference type="Proteomes" id="UP000642809">
    <property type="component" value="Unassembled WGS sequence"/>
</dbReference>
<dbReference type="PANTHER" id="PTHR30399">
    <property type="entry name" value="UNCHARACTERIZED PROTEIN YGJP"/>
    <property type="match status" value="1"/>
</dbReference>
<keyword evidence="3" id="KW-1185">Reference proteome</keyword>
<evidence type="ECO:0000313" key="3">
    <source>
        <dbReference type="Proteomes" id="UP000642809"/>
    </source>
</evidence>
<name>A0A8J3CVR4_9BACT</name>
<feature type="domain" description="YgjP-like metallopeptidase" evidence="1">
    <location>
        <begin position="22"/>
        <end position="235"/>
    </location>
</feature>
<reference evidence="2" key="2">
    <citation type="submission" date="2020-09" db="EMBL/GenBank/DDBJ databases">
        <authorList>
            <person name="Sun Q."/>
            <person name="Kim S."/>
        </authorList>
    </citation>
    <scope>NUCLEOTIDE SEQUENCE</scope>
    <source>
        <strain evidence="2">KCTC 23224</strain>
    </source>
</reference>
<dbReference type="InterPro" id="IPR002725">
    <property type="entry name" value="YgjP-like_metallopeptidase"/>
</dbReference>
<dbReference type="Gene3D" id="3.30.2010.10">
    <property type="entry name" value="Metalloproteases ('zincins'), catalytic domain"/>
    <property type="match status" value="1"/>
</dbReference>
<keyword evidence="2" id="KW-0378">Hydrolase</keyword>
<sequence>MKQTIVFGSRTIDFHLEYSDRKSLGITVTPDMEVIVKAPYNTGIDKIKEKIRKKAPWVIKQQSYFLSFHPKTPQRKYISGETHLYLGRQYRLLINNDELGIDNERVKLEGGFLKVYTLEKQKAESLVKNWYRKKAEQKLKEIASPLIDSFLIRHKLSIPTIQLSIREMPTRWGSCTAKGKIILNPELIKAPKGSIEYVIVHELCYLVYHDHTQKFLDLQTREMKDWKKWKSKLEKILA</sequence>
<proteinExistence type="predicted"/>
<dbReference type="Pfam" id="PF01863">
    <property type="entry name" value="YgjP-like"/>
    <property type="match status" value="1"/>
</dbReference>
<dbReference type="PANTHER" id="PTHR30399:SF1">
    <property type="entry name" value="UTP PYROPHOSPHATASE"/>
    <property type="match status" value="1"/>
</dbReference>
<dbReference type="InterPro" id="IPR053136">
    <property type="entry name" value="UTP_pyrophosphatase-like"/>
</dbReference>
<evidence type="ECO:0000259" key="1">
    <source>
        <dbReference type="Pfam" id="PF01863"/>
    </source>
</evidence>
<dbReference type="EMBL" id="BMYF01000007">
    <property type="protein sequence ID" value="GHB33830.1"/>
    <property type="molecule type" value="Genomic_DNA"/>
</dbReference>